<feature type="domain" description="Ppx/GppA phosphatase C-terminal" evidence="4">
    <location>
        <begin position="328"/>
        <end position="465"/>
    </location>
</feature>
<dbReference type="RefSeq" id="WP_110838100.1">
    <property type="nucleotide sequence ID" value="NZ_QJVJ01000001.1"/>
</dbReference>
<feature type="domain" description="Ppx/GppA phosphatase N-terminal" evidence="3">
    <location>
        <begin position="23"/>
        <end position="303"/>
    </location>
</feature>
<dbReference type="InterPro" id="IPR003695">
    <property type="entry name" value="Ppx_GppA_N"/>
</dbReference>
<dbReference type="CDD" id="cd24052">
    <property type="entry name" value="ASKHA_NBD_HpPPX-GppA-like"/>
    <property type="match status" value="1"/>
</dbReference>
<evidence type="ECO:0000259" key="4">
    <source>
        <dbReference type="Pfam" id="PF21447"/>
    </source>
</evidence>
<evidence type="ECO:0000256" key="2">
    <source>
        <dbReference type="ARBA" id="ARBA00022801"/>
    </source>
</evidence>
<dbReference type="SUPFAM" id="SSF53067">
    <property type="entry name" value="Actin-like ATPase domain"/>
    <property type="match status" value="2"/>
</dbReference>
<gene>
    <name evidence="5" type="ORF">DLM86_01010</name>
</gene>
<dbReference type="GO" id="GO:0016787">
    <property type="term" value="F:hydrolase activity"/>
    <property type="evidence" value="ECO:0007669"/>
    <property type="project" value="UniProtKB-KW"/>
</dbReference>
<dbReference type="Gene3D" id="3.30.420.40">
    <property type="match status" value="1"/>
</dbReference>
<dbReference type="SUPFAM" id="SSF109604">
    <property type="entry name" value="HD-domain/PDEase-like"/>
    <property type="match status" value="1"/>
</dbReference>
<comment type="similarity">
    <text evidence="1">Belongs to the GppA/Ppx family.</text>
</comment>
<evidence type="ECO:0000259" key="3">
    <source>
        <dbReference type="Pfam" id="PF02541"/>
    </source>
</evidence>
<evidence type="ECO:0000313" key="5">
    <source>
        <dbReference type="EMBL" id="PYI57059.1"/>
    </source>
</evidence>
<keyword evidence="6" id="KW-1185">Reference proteome</keyword>
<name>A0A2V5KBV4_9BACL</name>
<protein>
    <submittedName>
        <fullName evidence="5">Ppx/GppA family phosphatase</fullName>
    </submittedName>
</protein>
<dbReference type="InterPro" id="IPR043129">
    <property type="entry name" value="ATPase_NBD"/>
</dbReference>
<sequence length="509" mass="56125">MKSERVGIIDIGSNSVRLVVYERIGAEAFRVIDESKESVRLSARISGDGSIAPEDAERLARVLNEFRLLCRVHGVGPIRAVATAAIRNAANGRDVAALLEKRTGLSVDILSGEEEARFGFVGMINSLDIADGFLIDIGGGSTEVSLFRSRTLVRTVSFPFGAVNTAKSLADGGDASKDGVKRIRDMVTSAAAVEPWIAQHPGLPLVGLGGTIRSLCKIDQKKKKYAFPQTHRYELSQADLNGLADWLPSLPVEQRKKVDGLSDDRADIIVPGLIILHTLFLHMNARSCIVSGAGLRDGVFYETAFPGRPVRADVLGDSVSNLLSLHPAVSRPHVEHVRRLADRLFEGLALEAVYGRRSRELLRTAAMLYRIGVTVDFYRYNKHTFYLLANSRIDGLTHRESVLCALIASYKSRSRTRSSFAPYKELMEEADLDLACRLGSLLQLAVALDRSETQPLEDVRARVDKADLRIEWRSRHDPAIELRETERVAGEFKKVWGLRVKMSPATSSK</sequence>
<dbReference type="EMBL" id="QJVJ01000001">
    <property type="protein sequence ID" value="PYI57059.1"/>
    <property type="molecule type" value="Genomic_DNA"/>
</dbReference>
<dbReference type="Proteomes" id="UP000247476">
    <property type="component" value="Unassembled WGS sequence"/>
</dbReference>
<dbReference type="Gene3D" id="3.30.420.150">
    <property type="entry name" value="Exopolyphosphatase. Domain 2"/>
    <property type="match status" value="1"/>
</dbReference>
<dbReference type="PIRSF" id="PIRSF001267">
    <property type="entry name" value="Pyrophosphatase_GppA_Ppx"/>
    <property type="match status" value="1"/>
</dbReference>
<dbReference type="PANTHER" id="PTHR30005:SF0">
    <property type="entry name" value="RETROGRADE REGULATION PROTEIN 2"/>
    <property type="match status" value="1"/>
</dbReference>
<evidence type="ECO:0000313" key="6">
    <source>
        <dbReference type="Proteomes" id="UP000247476"/>
    </source>
</evidence>
<dbReference type="AlphaFoldDB" id="A0A2V5KBV4"/>
<dbReference type="Pfam" id="PF21447">
    <property type="entry name" value="Ppx-GppA_III"/>
    <property type="match status" value="1"/>
</dbReference>
<dbReference type="InterPro" id="IPR030673">
    <property type="entry name" value="PyroPPase_GppA_Ppx"/>
</dbReference>
<proteinExistence type="inferred from homology"/>
<dbReference type="InterPro" id="IPR048950">
    <property type="entry name" value="Ppx_GppA_C"/>
</dbReference>
<dbReference type="Gene3D" id="1.10.3210.10">
    <property type="entry name" value="Hypothetical protein af1432"/>
    <property type="match status" value="1"/>
</dbReference>
<reference evidence="5 6" key="1">
    <citation type="submission" date="2018-05" db="EMBL/GenBank/DDBJ databases">
        <title>Paenibacillus flagellatus sp. nov., isolated from selenium mineral soil.</title>
        <authorList>
            <person name="Dai X."/>
        </authorList>
    </citation>
    <scope>NUCLEOTIDE SEQUENCE [LARGE SCALE GENOMIC DNA]</scope>
    <source>
        <strain evidence="5 6">DXL2</strain>
    </source>
</reference>
<evidence type="ECO:0000256" key="1">
    <source>
        <dbReference type="ARBA" id="ARBA00007125"/>
    </source>
</evidence>
<accession>A0A2V5KBV4</accession>
<dbReference type="PANTHER" id="PTHR30005">
    <property type="entry name" value="EXOPOLYPHOSPHATASE"/>
    <property type="match status" value="1"/>
</dbReference>
<organism evidence="5 6">
    <name type="scientific">Paenibacillus flagellatus</name>
    <dbReference type="NCBI Taxonomy" id="2211139"/>
    <lineage>
        <taxon>Bacteria</taxon>
        <taxon>Bacillati</taxon>
        <taxon>Bacillota</taxon>
        <taxon>Bacilli</taxon>
        <taxon>Bacillales</taxon>
        <taxon>Paenibacillaceae</taxon>
        <taxon>Paenibacillus</taxon>
    </lineage>
</organism>
<dbReference type="Pfam" id="PF02541">
    <property type="entry name" value="Ppx-GppA"/>
    <property type="match status" value="1"/>
</dbReference>
<keyword evidence="2" id="KW-0378">Hydrolase</keyword>
<comment type="caution">
    <text evidence="5">The sequence shown here is derived from an EMBL/GenBank/DDBJ whole genome shotgun (WGS) entry which is preliminary data.</text>
</comment>
<dbReference type="GO" id="GO:0006357">
    <property type="term" value="P:regulation of transcription by RNA polymerase II"/>
    <property type="evidence" value="ECO:0007669"/>
    <property type="project" value="TreeGrafter"/>
</dbReference>
<dbReference type="InterPro" id="IPR050273">
    <property type="entry name" value="GppA/Ppx_hydrolase"/>
</dbReference>
<dbReference type="OrthoDB" id="9807195at2"/>